<dbReference type="InterPro" id="IPR002889">
    <property type="entry name" value="WSC_carb-bd"/>
</dbReference>
<dbReference type="PROSITE" id="PS51212">
    <property type="entry name" value="WSC"/>
    <property type="match status" value="1"/>
</dbReference>
<protein>
    <recommendedName>
        <fullName evidence="9">WSC domain-containing protein</fullName>
    </recommendedName>
</protein>
<accession>A0A9W9UDK3</accession>
<proteinExistence type="predicted"/>
<evidence type="ECO:0000256" key="7">
    <source>
        <dbReference type="SAM" id="MobiDB-lite"/>
    </source>
</evidence>
<feature type="region of interest" description="Disordered" evidence="7">
    <location>
        <begin position="159"/>
        <end position="195"/>
    </location>
</feature>
<feature type="compositionally biased region" description="Low complexity" evidence="7">
    <location>
        <begin position="159"/>
        <end position="193"/>
    </location>
</feature>
<dbReference type="PANTHER" id="PTHR24269:SF16">
    <property type="entry name" value="PROTEIN SLG1"/>
    <property type="match status" value="1"/>
</dbReference>
<comment type="caution">
    <text evidence="10">The sequence shown here is derived from an EMBL/GenBank/DDBJ whole genome shotgun (WGS) entry which is preliminary data.</text>
</comment>
<keyword evidence="5" id="KW-0472">Membrane</keyword>
<comment type="subcellular location">
    <subcellularLocation>
        <location evidence="1">Membrane</location>
        <topology evidence="1">Single-pass membrane protein</topology>
    </subcellularLocation>
</comment>
<evidence type="ECO:0000256" key="5">
    <source>
        <dbReference type="ARBA" id="ARBA00023136"/>
    </source>
</evidence>
<reference evidence="10" key="2">
    <citation type="journal article" date="2023" name="IMA Fungus">
        <title>Comparative genomic study of the Penicillium genus elucidates a diverse pangenome and 15 lateral gene transfer events.</title>
        <authorList>
            <person name="Petersen C."/>
            <person name="Sorensen T."/>
            <person name="Nielsen M.R."/>
            <person name="Sondergaard T.E."/>
            <person name="Sorensen J.L."/>
            <person name="Fitzpatrick D.A."/>
            <person name="Frisvad J.C."/>
            <person name="Nielsen K.L."/>
        </authorList>
    </citation>
    <scope>NUCLEOTIDE SEQUENCE</scope>
    <source>
        <strain evidence="10">IBT 35673</strain>
    </source>
</reference>
<dbReference type="SMART" id="SM00321">
    <property type="entry name" value="WSC"/>
    <property type="match status" value="1"/>
</dbReference>
<keyword evidence="6" id="KW-0325">Glycoprotein</keyword>
<evidence type="ECO:0000256" key="3">
    <source>
        <dbReference type="ARBA" id="ARBA00022729"/>
    </source>
</evidence>
<evidence type="ECO:0000256" key="4">
    <source>
        <dbReference type="ARBA" id="ARBA00022989"/>
    </source>
</evidence>
<feature type="signal peptide" evidence="8">
    <location>
        <begin position="1"/>
        <end position="21"/>
    </location>
</feature>
<keyword evidence="3 8" id="KW-0732">Signal</keyword>
<sequence>MRATSILSVLAFALPVFSASGLGCYSEIPSLKSQGPYSFNSLGYCQSKCIEKEFKLAALTRGNMCYCGNTLPSQSNKVDDEKCNTVCPGYPVDNCGGADAYTLVQASEDEDISDLTSESASTAASTAAPTAVTAAGGIVVAPSTAPAPSGIVTAASSVNSKSANSNSNSSKSAGSATTAATSSASPTPTGNAADTIRVGSPLIGAVVAGMGLLL</sequence>
<keyword evidence="4" id="KW-1133">Transmembrane helix</keyword>
<feature type="chain" id="PRO_5040717817" description="WSC domain-containing protein" evidence="8">
    <location>
        <begin position="22"/>
        <end position="214"/>
    </location>
</feature>
<evidence type="ECO:0000256" key="2">
    <source>
        <dbReference type="ARBA" id="ARBA00022692"/>
    </source>
</evidence>
<dbReference type="Proteomes" id="UP001147695">
    <property type="component" value="Unassembled WGS sequence"/>
</dbReference>
<keyword evidence="2" id="KW-0812">Transmembrane</keyword>
<dbReference type="Pfam" id="PF01822">
    <property type="entry name" value="WSC"/>
    <property type="match status" value="1"/>
</dbReference>
<feature type="domain" description="WSC" evidence="9">
    <location>
        <begin position="18"/>
        <end position="107"/>
    </location>
</feature>
<evidence type="ECO:0000313" key="10">
    <source>
        <dbReference type="EMBL" id="KAJ5335069.1"/>
    </source>
</evidence>
<dbReference type="EMBL" id="JAPZBQ010000004">
    <property type="protein sequence ID" value="KAJ5335069.1"/>
    <property type="molecule type" value="Genomic_DNA"/>
</dbReference>
<dbReference type="GO" id="GO:0005886">
    <property type="term" value="C:plasma membrane"/>
    <property type="evidence" value="ECO:0007669"/>
    <property type="project" value="TreeGrafter"/>
</dbReference>
<dbReference type="PROSITE" id="PS51257">
    <property type="entry name" value="PROKAR_LIPOPROTEIN"/>
    <property type="match status" value="1"/>
</dbReference>
<evidence type="ECO:0000256" key="1">
    <source>
        <dbReference type="ARBA" id="ARBA00004167"/>
    </source>
</evidence>
<evidence type="ECO:0000313" key="11">
    <source>
        <dbReference type="Proteomes" id="UP001147695"/>
    </source>
</evidence>
<dbReference type="AlphaFoldDB" id="A0A9W9UDK3"/>
<evidence type="ECO:0000256" key="6">
    <source>
        <dbReference type="ARBA" id="ARBA00023180"/>
    </source>
</evidence>
<gene>
    <name evidence="10" type="ORF">N7452_007472</name>
</gene>
<dbReference type="PANTHER" id="PTHR24269">
    <property type="entry name" value="KREMEN PROTEIN"/>
    <property type="match status" value="1"/>
</dbReference>
<evidence type="ECO:0000259" key="9">
    <source>
        <dbReference type="PROSITE" id="PS51212"/>
    </source>
</evidence>
<organism evidence="10 11">
    <name type="scientific">Penicillium brevicompactum</name>
    <dbReference type="NCBI Taxonomy" id="5074"/>
    <lineage>
        <taxon>Eukaryota</taxon>
        <taxon>Fungi</taxon>
        <taxon>Dikarya</taxon>
        <taxon>Ascomycota</taxon>
        <taxon>Pezizomycotina</taxon>
        <taxon>Eurotiomycetes</taxon>
        <taxon>Eurotiomycetidae</taxon>
        <taxon>Eurotiales</taxon>
        <taxon>Aspergillaceae</taxon>
        <taxon>Penicillium</taxon>
    </lineage>
</organism>
<name>A0A9W9UDK3_PENBR</name>
<dbReference type="InterPro" id="IPR051836">
    <property type="entry name" value="Kremen_rcpt"/>
</dbReference>
<reference evidence="10" key="1">
    <citation type="submission" date="2022-12" db="EMBL/GenBank/DDBJ databases">
        <authorList>
            <person name="Petersen C."/>
        </authorList>
    </citation>
    <scope>NUCLEOTIDE SEQUENCE</scope>
    <source>
        <strain evidence="10">IBT 35673</strain>
    </source>
</reference>
<evidence type="ECO:0000256" key="8">
    <source>
        <dbReference type="SAM" id="SignalP"/>
    </source>
</evidence>